<dbReference type="Pfam" id="PF08397">
    <property type="entry name" value="IMD"/>
    <property type="match status" value="1"/>
</dbReference>
<proteinExistence type="predicted"/>
<dbReference type="OrthoDB" id="6417894at2759"/>
<evidence type="ECO:0000313" key="2">
    <source>
        <dbReference type="EMBL" id="GBN14967.1"/>
    </source>
</evidence>
<protein>
    <submittedName>
        <fullName evidence="2">Metastasis suppressor protein 1</fullName>
    </submittedName>
</protein>
<evidence type="ECO:0000259" key="1">
    <source>
        <dbReference type="PROSITE" id="PS51338"/>
    </source>
</evidence>
<gene>
    <name evidence="2" type="primary">Mtss1_1</name>
    <name evidence="2" type="ORF">AVEN_109396_1</name>
</gene>
<dbReference type="GO" id="GO:0009898">
    <property type="term" value="C:cytoplasmic side of plasma membrane"/>
    <property type="evidence" value="ECO:0007669"/>
    <property type="project" value="TreeGrafter"/>
</dbReference>
<dbReference type="InterPro" id="IPR013606">
    <property type="entry name" value="I-BAR_dom"/>
</dbReference>
<dbReference type="GO" id="GO:0015629">
    <property type="term" value="C:actin cytoskeleton"/>
    <property type="evidence" value="ECO:0007669"/>
    <property type="project" value="TreeGrafter"/>
</dbReference>
<dbReference type="Proteomes" id="UP000499080">
    <property type="component" value="Unassembled WGS sequence"/>
</dbReference>
<comment type="caution">
    <text evidence="2">The sequence shown here is derived from an EMBL/GenBank/DDBJ whole genome shotgun (WGS) entry which is preliminary data.</text>
</comment>
<name>A0A4Y2LNP3_ARAVE</name>
<dbReference type="InterPro" id="IPR030127">
    <property type="entry name" value="MTSS1/MTSS2"/>
</dbReference>
<keyword evidence="3" id="KW-1185">Reference proteome</keyword>
<reference evidence="2 3" key="1">
    <citation type="journal article" date="2019" name="Sci. Rep.">
        <title>Orb-weaving spider Araneus ventricosus genome elucidates the spidroin gene catalogue.</title>
        <authorList>
            <person name="Kono N."/>
            <person name="Nakamura H."/>
            <person name="Ohtoshi R."/>
            <person name="Moran D.A.P."/>
            <person name="Shinohara A."/>
            <person name="Yoshida Y."/>
            <person name="Fujiwara M."/>
            <person name="Mori M."/>
            <person name="Tomita M."/>
            <person name="Arakawa K."/>
        </authorList>
    </citation>
    <scope>NUCLEOTIDE SEQUENCE [LARGE SCALE GENOMIC DNA]</scope>
</reference>
<dbReference type="Gene3D" id="1.20.1270.60">
    <property type="entry name" value="Arfaptin homology (AH) domain/BAR domain"/>
    <property type="match status" value="1"/>
</dbReference>
<feature type="domain" description="IMD" evidence="1">
    <location>
        <begin position="1"/>
        <end position="104"/>
    </location>
</feature>
<dbReference type="GO" id="GO:0005543">
    <property type="term" value="F:phospholipid binding"/>
    <property type="evidence" value="ECO:0007669"/>
    <property type="project" value="TreeGrafter"/>
</dbReference>
<dbReference type="PANTHER" id="PTHR15708">
    <property type="entry name" value="ACTIN BUNDLING/MISSING IN METASTASIS-RELATED"/>
    <property type="match status" value="1"/>
</dbReference>
<dbReference type="GO" id="GO:0003779">
    <property type="term" value="F:actin binding"/>
    <property type="evidence" value="ECO:0007669"/>
    <property type="project" value="InterPro"/>
</dbReference>
<evidence type="ECO:0000313" key="3">
    <source>
        <dbReference type="Proteomes" id="UP000499080"/>
    </source>
</evidence>
<sequence>MESFAEKECSALGGLFQYIVNDLKIATPVWEDFLGKTSKLHTHIKATVLALTAFLDAFQKIADMATNARGATKEIGSALTRLCLRHRSVEAKLKIFSRLIFICS</sequence>
<accession>A0A4Y2LNP3</accession>
<dbReference type="GO" id="GO:0030031">
    <property type="term" value="P:cell projection assembly"/>
    <property type="evidence" value="ECO:0007669"/>
    <property type="project" value="TreeGrafter"/>
</dbReference>
<dbReference type="PROSITE" id="PS51338">
    <property type="entry name" value="IMD"/>
    <property type="match status" value="1"/>
</dbReference>
<dbReference type="AlphaFoldDB" id="A0A4Y2LNP3"/>
<dbReference type="EMBL" id="BGPR01005968">
    <property type="protein sequence ID" value="GBN14967.1"/>
    <property type="molecule type" value="Genomic_DNA"/>
</dbReference>
<dbReference type="SUPFAM" id="SSF103657">
    <property type="entry name" value="BAR/IMD domain-like"/>
    <property type="match status" value="1"/>
</dbReference>
<dbReference type="GO" id="GO:0007009">
    <property type="term" value="P:plasma membrane organization"/>
    <property type="evidence" value="ECO:0007669"/>
    <property type="project" value="InterPro"/>
</dbReference>
<dbReference type="PANTHER" id="PTHR15708:SF4">
    <property type="entry name" value="FI21477P1-RELATED"/>
    <property type="match status" value="1"/>
</dbReference>
<organism evidence="2 3">
    <name type="scientific">Araneus ventricosus</name>
    <name type="common">Orbweaver spider</name>
    <name type="synonym">Epeira ventricosa</name>
    <dbReference type="NCBI Taxonomy" id="182803"/>
    <lineage>
        <taxon>Eukaryota</taxon>
        <taxon>Metazoa</taxon>
        <taxon>Ecdysozoa</taxon>
        <taxon>Arthropoda</taxon>
        <taxon>Chelicerata</taxon>
        <taxon>Arachnida</taxon>
        <taxon>Araneae</taxon>
        <taxon>Araneomorphae</taxon>
        <taxon>Entelegynae</taxon>
        <taxon>Araneoidea</taxon>
        <taxon>Araneidae</taxon>
        <taxon>Araneus</taxon>
    </lineage>
</organism>
<dbReference type="InterPro" id="IPR027267">
    <property type="entry name" value="AH/BAR_dom_sf"/>
</dbReference>